<dbReference type="NCBIfam" id="NF002882">
    <property type="entry name" value="PRK03348.1"/>
    <property type="match status" value="1"/>
</dbReference>
<feature type="binding site" evidence="16">
    <location>
        <position position="105"/>
    </location>
    <ligand>
        <name>Mg(2+)</name>
        <dbReference type="ChEBI" id="CHEBI:18420"/>
    </ligand>
</feature>
<keyword evidence="19" id="KW-1185">Reference proteome</keyword>
<comment type="subunit">
    <text evidence="16">Monomer.</text>
</comment>
<dbReference type="InterPro" id="IPR043502">
    <property type="entry name" value="DNA/RNA_pol_sf"/>
</dbReference>
<name>A0ABP5D4J6_9MICO</name>
<dbReference type="InterPro" id="IPR043128">
    <property type="entry name" value="Rev_trsase/Diguanyl_cyclase"/>
</dbReference>
<feature type="binding site" evidence="16">
    <location>
        <position position="11"/>
    </location>
    <ligand>
        <name>Mg(2+)</name>
        <dbReference type="ChEBI" id="CHEBI:18420"/>
    </ligand>
</feature>
<evidence type="ECO:0000256" key="15">
    <source>
        <dbReference type="ARBA" id="ARBA00049244"/>
    </source>
</evidence>
<dbReference type="Gene3D" id="3.40.1170.60">
    <property type="match status" value="1"/>
</dbReference>
<evidence type="ECO:0000313" key="18">
    <source>
        <dbReference type="EMBL" id="GAA1973999.1"/>
    </source>
</evidence>
<keyword evidence="9 16" id="KW-0227">DNA damage</keyword>
<keyword evidence="6 16" id="KW-0548">Nucleotidyltransferase</keyword>
<dbReference type="InterPro" id="IPR001126">
    <property type="entry name" value="UmuC"/>
</dbReference>
<organism evidence="18 19">
    <name type="scientific">Terrabacter lapilli</name>
    <dbReference type="NCBI Taxonomy" id="436231"/>
    <lineage>
        <taxon>Bacteria</taxon>
        <taxon>Bacillati</taxon>
        <taxon>Actinomycetota</taxon>
        <taxon>Actinomycetes</taxon>
        <taxon>Micrococcales</taxon>
        <taxon>Intrasporangiaceae</taxon>
        <taxon>Terrabacter</taxon>
    </lineage>
</organism>
<dbReference type="PANTHER" id="PTHR11076:SF33">
    <property type="entry name" value="DNA POLYMERASE KAPPA"/>
    <property type="match status" value="1"/>
</dbReference>
<comment type="subcellular location">
    <subcellularLocation>
        <location evidence="1 16">Cytoplasm</location>
    </subcellularLocation>
</comment>
<evidence type="ECO:0000256" key="13">
    <source>
        <dbReference type="ARBA" id="ARBA00023204"/>
    </source>
</evidence>
<evidence type="ECO:0000256" key="14">
    <source>
        <dbReference type="ARBA" id="ARBA00025589"/>
    </source>
</evidence>
<keyword evidence="8 16" id="KW-0479">Metal-binding</keyword>
<dbReference type="InterPro" id="IPR053848">
    <property type="entry name" value="IMS_HHH_1"/>
</dbReference>
<dbReference type="Pfam" id="PF00817">
    <property type="entry name" value="IMS"/>
    <property type="match status" value="1"/>
</dbReference>
<evidence type="ECO:0000313" key="19">
    <source>
        <dbReference type="Proteomes" id="UP001500013"/>
    </source>
</evidence>
<comment type="catalytic activity">
    <reaction evidence="15 16">
        <text>DNA(n) + a 2'-deoxyribonucleoside 5'-triphosphate = DNA(n+1) + diphosphate</text>
        <dbReference type="Rhea" id="RHEA:22508"/>
        <dbReference type="Rhea" id="RHEA-COMP:17339"/>
        <dbReference type="Rhea" id="RHEA-COMP:17340"/>
        <dbReference type="ChEBI" id="CHEBI:33019"/>
        <dbReference type="ChEBI" id="CHEBI:61560"/>
        <dbReference type="ChEBI" id="CHEBI:173112"/>
        <dbReference type="EC" id="2.7.7.7"/>
    </reaction>
</comment>
<dbReference type="SUPFAM" id="SSF100879">
    <property type="entry name" value="Lesion bypass DNA polymerase (Y-family), little finger domain"/>
    <property type="match status" value="1"/>
</dbReference>
<comment type="similarity">
    <text evidence="2 16">Belongs to the DNA polymerase type-Y family.</text>
</comment>
<evidence type="ECO:0000256" key="4">
    <source>
        <dbReference type="ARBA" id="ARBA00022490"/>
    </source>
</evidence>
<comment type="function">
    <text evidence="14 16">Poorly processive, error-prone DNA polymerase involved in untargeted mutagenesis. Copies undamaged DNA at stalled replication forks, which arise in vivo from mismatched or misaligned primer ends. These misaligned primers can be extended by PolIV. Exhibits no 3'-5' exonuclease (proofreading) activity. May be involved in translesional synthesis, in conjunction with the beta clamp from PolIII.</text>
</comment>
<evidence type="ECO:0000256" key="2">
    <source>
        <dbReference type="ARBA" id="ARBA00010945"/>
    </source>
</evidence>
<dbReference type="EC" id="2.7.7.7" evidence="16"/>
<dbReference type="InterPro" id="IPR017961">
    <property type="entry name" value="DNA_pol_Y-fam_little_finger"/>
</dbReference>
<keyword evidence="12 16" id="KW-0238">DNA-binding</keyword>
<dbReference type="CDD" id="cd03586">
    <property type="entry name" value="PolY_Pol_IV_kappa"/>
    <property type="match status" value="1"/>
</dbReference>
<dbReference type="Gene3D" id="3.30.70.270">
    <property type="match status" value="1"/>
</dbReference>
<proteinExistence type="inferred from homology"/>
<evidence type="ECO:0000256" key="8">
    <source>
        <dbReference type="ARBA" id="ARBA00022723"/>
    </source>
</evidence>
<evidence type="ECO:0000256" key="5">
    <source>
        <dbReference type="ARBA" id="ARBA00022679"/>
    </source>
</evidence>
<feature type="domain" description="UmuC" evidence="17">
    <location>
        <begin position="7"/>
        <end position="186"/>
    </location>
</feature>
<dbReference type="PANTHER" id="PTHR11076">
    <property type="entry name" value="DNA REPAIR POLYMERASE UMUC / TRANSFERASE FAMILY MEMBER"/>
    <property type="match status" value="1"/>
</dbReference>
<dbReference type="SUPFAM" id="SSF56672">
    <property type="entry name" value="DNA/RNA polymerases"/>
    <property type="match status" value="1"/>
</dbReference>
<dbReference type="InterPro" id="IPR050116">
    <property type="entry name" value="DNA_polymerase-Y"/>
</dbReference>
<evidence type="ECO:0000256" key="6">
    <source>
        <dbReference type="ARBA" id="ARBA00022695"/>
    </source>
</evidence>
<dbReference type="Pfam" id="PF11799">
    <property type="entry name" value="IMS_C"/>
    <property type="match status" value="1"/>
</dbReference>
<evidence type="ECO:0000256" key="3">
    <source>
        <dbReference type="ARBA" id="ARBA00022457"/>
    </source>
</evidence>
<evidence type="ECO:0000259" key="17">
    <source>
        <dbReference type="PROSITE" id="PS50173"/>
    </source>
</evidence>
<dbReference type="InterPro" id="IPR022880">
    <property type="entry name" value="DNApol_IV"/>
</dbReference>
<dbReference type="EMBL" id="BAAAPU010000004">
    <property type="protein sequence ID" value="GAA1973999.1"/>
    <property type="molecule type" value="Genomic_DNA"/>
</dbReference>
<evidence type="ECO:0000256" key="11">
    <source>
        <dbReference type="ARBA" id="ARBA00022932"/>
    </source>
</evidence>
<evidence type="ECO:0000256" key="7">
    <source>
        <dbReference type="ARBA" id="ARBA00022705"/>
    </source>
</evidence>
<accession>A0ABP5D4J6</accession>
<dbReference type="PROSITE" id="PS50173">
    <property type="entry name" value="UMUC"/>
    <property type="match status" value="1"/>
</dbReference>
<keyword evidence="4 16" id="KW-0963">Cytoplasm</keyword>
<feature type="active site" evidence="16">
    <location>
        <position position="106"/>
    </location>
</feature>
<evidence type="ECO:0000256" key="16">
    <source>
        <dbReference type="HAMAP-Rule" id="MF_01113"/>
    </source>
</evidence>
<dbReference type="Gene3D" id="1.10.150.20">
    <property type="entry name" value="5' to 3' exonuclease, C-terminal subdomain"/>
    <property type="match status" value="1"/>
</dbReference>
<dbReference type="Gene3D" id="3.30.1490.100">
    <property type="entry name" value="DNA polymerase, Y-family, little finger domain"/>
    <property type="match status" value="1"/>
</dbReference>
<dbReference type="Pfam" id="PF21999">
    <property type="entry name" value="IMS_HHH_1"/>
    <property type="match status" value="1"/>
</dbReference>
<comment type="cofactor">
    <cofactor evidence="16">
        <name>Mg(2+)</name>
        <dbReference type="ChEBI" id="CHEBI:18420"/>
    </cofactor>
    <text evidence="16">Binds 2 magnesium ions per subunit.</text>
</comment>
<dbReference type="InterPro" id="IPR036775">
    <property type="entry name" value="DNA_pol_Y-fam_lit_finger_sf"/>
</dbReference>
<keyword evidence="5 16" id="KW-0808">Transferase</keyword>
<protein>
    <recommendedName>
        <fullName evidence="16">DNA polymerase IV</fullName>
        <shortName evidence="16">Pol IV</shortName>
        <ecNumber evidence="16">2.7.7.7</ecNumber>
    </recommendedName>
</protein>
<evidence type="ECO:0000256" key="12">
    <source>
        <dbReference type="ARBA" id="ARBA00023125"/>
    </source>
</evidence>
<dbReference type="Proteomes" id="UP001500013">
    <property type="component" value="Unassembled WGS sequence"/>
</dbReference>
<evidence type="ECO:0000256" key="1">
    <source>
        <dbReference type="ARBA" id="ARBA00004496"/>
    </source>
</evidence>
<keyword evidence="3 16" id="KW-0515">Mutator protein</keyword>
<dbReference type="NCBIfam" id="NF002677">
    <property type="entry name" value="PRK02406.1"/>
    <property type="match status" value="1"/>
</dbReference>
<keyword evidence="11 16" id="KW-0239">DNA-directed DNA polymerase</keyword>
<feature type="site" description="Substrate discrimination" evidence="16">
    <location>
        <position position="16"/>
    </location>
</feature>
<sequence length="511" mass="53953">MREDASVMHVDADSFFASVETRHKPSLAGTPVLVGGTGPRGVVATASYEARAFGCRSAMPMSQARVLCPGATVLTPRFPAYAAHSALIMDTLRQLSPLVQPVSLDEAFVDLAAGPFAADPVMAADLARRLIYNRSGLVVSVGLGRSKLIAKLASDADKPHGFTVVPGEDEDEFLMPKPVGALWGVGPATEATLRTLGIRTVADLRAAGREDLVRVLGDAAGWNLYRLARGDDPRPVVVEREAKSVGAERTYAQDLLRWELPGALEDVLARTLRRLARHGGGARTVTVKVRLSDFTTLTRSVTLAHPTAEADQLRDAATAALTAANPVEPVRLLGVSLSGLTHWAQLRLPEAEAGGPAVDGLNALGVLTGTPFAAGEPDAAVPKVEENHVPGATIEGAGLLPEDEEPDDADEELLPTPLTLHSVAVGLDVSHPDHGAGWVMRSEDGVVIVRFEGPGTPPGPERTFDIRRELLMRVSPPEPCPPLRLASLANLGEVETITAMLLSNWATPPAP</sequence>
<keyword evidence="10 16" id="KW-0460">Magnesium</keyword>
<dbReference type="HAMAP" id="MF_01113">
    <property type="entry name" value="DNApol_IV"/>
    <property type="match status" value="1"/>
</dbReference>
<gene>
    <name evidence="16" type="primary">dinB</name>
    <name evidence="18" type="ORF">GCM10009817_12720</name>
</gene>
<keyword evidence="13 16" id="KW-0234">DNA repair</keyword>
<comment type="caution">
    <text evidence="18">The sequence shown here is derived from an EMBL/GenBank/DDBJ whole genome shotgun (WGS) entry which is preliminary data.</text>
</comment>
<keyword evidence="7 16" id="KW-0235">DNA replication</keyword>
<evidence type="ECO:0000256" key="10">
    <source>
        <dbReference type="ARBA" id="ARBA00022842"/>
    </source>
</evidence>
<dbReference type="RefSeq" id="WP_344059599.1">
    <property type="nucleotide sequence ID" value="NZ_BAAAPU010000004.1"/>
</dbReference>
<evidence type="ECO:0000256" key="9">
    <source>
        <dbReference type="ARBA" id="ARBA00022763"/>
    </source>
</evidence>
<reference evidence="19" key="1">
    <citation type="journal article" date="2019" name="Int. J. Syst. Evol. Microbiol.">
        <title>The Global Catalogue of Microorganisms (GCM) 10K type strain sequencing project: providing services to taxonomists for standard genome sequencing and annotation.</title>
        <authorList>
            <consortium name="The Broad Institute Genomics Platform"/>
            <consortium name="The Broad Institute Genome Sequencing Center for Infectious Disease"/>
            <person name="Wu L."/>
            <person name="Ma J."/>
        </authorList>
    </citation>
    <scope>NUCLEOTIDE SEQUENCE [LARGE SCALE GENOMIC DNA]</scope>
    <source>
        <strain evidence="19">JCM 15628</strain>
    </source>
</reference>